<feature type="transmembrane region" description="Helical" evidence="11">
    <location>
        <begin position="3141"/>
        <end position="3164"/>
    </location>
</feature>
<feature type="region of interest" description="Disordered" evidence="10">
    <location>
        <begin position="171"/>
        <end position="194"/>
    </location>
</feature>
<name>A0A8J4AZM3_9CHLO</name>
<evidence type="ECO:0000256" key="4">
    <source>
        <dbReference type="ARBA" id="ARBA00022676"/>
    </source>
</evidence>
<feature type="compositionally biased region" description="Low complexity" evidence="10">
    <location>
        <begin position="1313"/>
        <end position="1331"/>
    </location>
</feature>
<dbReference type="Pfam" id="PF02364">
    <property type="entry name" value="Glucan_synthase"/>
    <property type="match status" value="1"/>
</dbReference>
<dbReference type="InterPro" id="IPR003440">
    <property type="entry name" value="Glyco_trans_48_dom"/>
</dbReference>
<keyword evidence="7 11" id="KW-1133">Transmembrane helix</keyword>
<dbReference type="SMART" id="SM01205">
    <property type="entry name" value="FKS1_dom1"/>
    <property type="match status" value="1"/>
</dbReference>
<feature type="region of interest" description="Disordered" evidence="10">
    <location>
        <begin position="1274"/>
        <end position="1295"/>
    </location>
</feature>
<feature type="compositionally biased region" description="Gly residues" evidence="10">
    <location>
        <begin position="2070"/>
        <end position="2079"/>
    </location>
</feature>
<feature type="compositionally biased region" description="Basic and acidic residues" evidence="10">
    <location>
        <begin position="1274"/>
        <end position="1288"/>
    </location>
</feature>
<dbReference type="GO" id="GO:0003843">
    <property type="term" value="F:1,3-beta-D-glucan synthase activity"/>
    <property type="evidence" value="ECO:0007669"/>
    <property type="project" value="UniProtKB-EC"/>
</dbReference>
<dbReference type="EC" id="2.4.1.34" evidence="3"/>
<comment type="caution">
    <text evidence="13">The sequence shown here is derived from an EMBL/GenBank/DDBJ whole genome shotgun (WGS) entry which is preliminary data.</text>
</comment>
<feature type="region of interest" description="Disordered" evidence="10">
    <location>
        <begin position="1310"/>
        <end position="1331"/>
    </location>
</feature>
<dbReference type="EMBL" id="BNCO01000010">
    <property type="protein sequence ID" value="GIL51084.1"/>
    <property type="molecule type" value="Genomic_DNA"/>
</dbReference>
<evidence type="ECO:0000256" key="11">
    <source>
        <dbReference type="SAM" id="Phobius"/>
    </source>
</evidence>
<feature type="region of interest" description="Disordered" evidence="10">
    <location>
        <begin position="2255"/>
        <end position="2278"/>
    </location>
</feature>
<feature type="region of interest" description="Disordered" evidence="10">
    <location>
        <begin position="1002"/>
        <end position="1091"/>
    </location>
</feature>
<reference evidence="13" key="1">
    <citation type="journal article" date="2021" name="Proc. Natl. Acad. Sci. U.S.A.">
        <title>Three genomes in the algal genus Volvox reveal the fate of a haploid sex-determining region after a transition to homothallism.</title>
        <authorList>
            <person name="Yamamoto K."/>
            <person name="Hamaji T."/>
            <person name="Kawai-Toyooka H."/>
            <person name="Matsuzaki R."/>
            <person name="Takahashi F."/>
            <person name="Nishimura Y."/>
            <person name="Kawachi M."/>
            <person name="Noguchi H."/>
            <person name="Minakuchi Y."/>
            <person name="Umen J.G."/>
            <person name="Toyoda A."/>
            <person name="Nozaki H."/>
        </authorList>
    </citation>
    <scope>NUCLEOTIDE SEQUENCE</scope>
    <source>
        <strain evidence="13">NIES-3780</strain>
    </source>
</reference>
<feature type="transmembrane region" description="Helical" evidence="11">
    <location>
        <begin position="3272"/>
        <end position="3289"/>
    </location>
</feature>
<feature type="compositionally biased region" description="Low complexity" evidence="10">
    <location>
        <begin position="1067"/>
        <end position="1091"/>
    </location>
</feature>
<evidence type="ECO:0000313" key="13">
    <source>
        <dbReference type="EMBL" id="GIL51084.1"/>
    </source>
</evidence>
<dbReference type="InterPro" id="IPR026899">
    <property type="entry name" value="FKS1-like_dom1"/>
</dbReference>
<dbReference type="PANTHER" id="PTHR12741:SF48">
    <property type="entry name" value="1,3-BETA-GLUCAN SYNTHASE COMPONENT FKS1-RELATED"/>
    <property type="match status" value="1"/>
</dbReference>
<sequence>MPVHFASESPPPNGGGGGDAQGSVWGNLRLMLGQPSFSDQQRGHIQQQEVLQQPAELQLGGAQQKKAAGFLRPFSAARGNEVLRLGQEREEEVLPAPGAKDWKTFVAGWLADEEEAPASVDRPNGTVTMEMNSALAELARDGPSSVGAPTQAPTAAAFAVQKSAIKKPIMRGVSAAPKGRAKSAMRRPAATSARQPVIVEDEGYKEEEEDDALPAEIGIIKKKKKKKERDRKNPFVMPALHTFAFENLVHNIVWRVGRNFGFQAFNVNPRTRNRGHNAEWTPATIFVAGDHLTQLLVKNYFIRRDKGEDERQEERFAKAVFELHTTIFYSYDEYWTHMHGLSIRPMAMQEVLSKHRFCDEAVVCGLLTELALYFLIYTESSSMRHTPELLWFLYWCMNHSYVMQDMWGRDPPENFPNIREVRIGLRNKHQALIRELQHTLGIYPDRIRPEDCGRLAPIMSRLKASDVLEDQRIIVADLIAFGDGNFYYERIVTPIFYVISYEIDHLSNLGVEVAHRLGYDDINESMAHTGVVRLALRDMRVRGEQIIRGEVNEAYNTITRLGYTRGRAETNFDPQVAADWWRSNVFVKTYRERRTWLAVFRAYYRVYTWHLVLYHAMQAQAFVGWGKWENWRIISSCIITHAFCTALERFSNWYMTRNPAEPLQTALSKVFDKKGNFKISRRANAQALAAARAIGFGESKAIGSENVRMEPVRVVEIEGSPYLGTLGLVEWVVLAFFILGWYVLQFYEGPFQTFCRDNWKWLAGCYTGAYGLHFLLTTRDGYTISLTHALNLGPIFKASSSRPDPANWIMGTMHMKWKLFFLDALFWIIAFAMKIPFDYYIICKPSVKPLKLTFDVDWLECRDNKYFKKIPCIGADWVLASVRLAPFIIVVLLDTSLFYQVSTTLFGLFRGLFKLDLGVLTAWDEVVKEFYKAPYRWWFKCMSEVGNRNQLTLLKTMLFDNAADPDTGAIVSDGRMFKKAVLTPEEIMGTKKRSVNVAAVLDGDDDDDNVASKGAGQGPRGGPGAKAAAGKDATGGGTAAGGKGADNKPLSSGWKAALQNFGHRSDQQQQQQQQKPQPKTGPKGGPLLPTTTNMKAMQKQLNQMQRVPVKLPMTTITERMLANTERQREGANAASGNKPKLASVAEKLLGNKTGGGAAAAAAKLKDLSPEEKRKEIISRIQAAQKLRKEGGAGGGGDAPSAAGLPAGDLMTGGGGGGGTAAGMLVNAPPSPQRAGPQMRWGRAMAAVATAPRSDAGGSGAGGEPRRDLLTMDAKAPDEPTKAPDEEAALRPFSAGTVGADSRKVLLSPAGRTASSVSSEGEGVGSSGAVKAGASLPMPIEEMGDELDDADEDKPASAGSAATPATLERAGMLNPAINATQNRASTPTLFGGAGRMGGSGPDGAFGTGSRLDGIGAMSSQNRNQARMVLDPLLPAPATQPALVQDVDNSFGFDTGGSGRRDLPQNWPSLQGGSAGSPGSARMSSSGVPQQPSQTPGISSVSSVDAPVRSSWTGASSDAEVMSGTLSSNSQAAEAARVSLSPGGAGGGSMPRPSRLRNKGKTESADMGEYQPVSSLRLGTPTGVSQVDDVDDGDLNGSYQGYNGVFGEQGRAPTGGAAAPAPSSPERGATPTMPRPVRISPRSPKRALGVGVEGSGGGGADLLRVDSLGPAEAPQRSPPTSKPGSGGAAPAGAAGIGGPLSPPGSGGGRASGPGGSMTRFSSNGSGPRPGPVAESLADRIGNSLEAAAGNWAALAQSGVGPLMSGADSLLAWHEDEDAEAASWWTRRLEAAKARSYRKRTSAINDDREVAVLSSMTAFRPDGDPLAMVYEWRVEEAGAIAAAAADGDAGGARSSTDGDERWVKGAAGIAEAREAGADGQAEVDEHLTPRLGSRTAAELPALRSVASCSAVDAAAGAGGSGSCAGESGGCQSGNGALPLGWAEVHDASRRVGPVAEGTENGGSIRLGSPDLLGTPLRYNPPATEADVDLDEAFVLAKQLSQDDDDKKGDAGGMVVRSVSGTSMHSNVFKDIKDDDAAKRVRPAPVKLKSRLKLDPIKVSDVNGAPVASPDNGGARGDGGGESGHSSRVAGGKSVRRRSVAFGGQEVEEYTVPSGSERAESPSVALVGSGSNRMTSSTGQDRPMTAADGEGGIMSRWLAGLSGWTGLNGNKVSPAGAEDDEEAADEEAAVRAARQLQGGGGAASTGQGSKAGSGQGSKAGSGQGSKAGSGQGSKQAGGRSFRASFRLAAPSFRAGIASFRANGGGAQPTGAGQGRPTTSLPRSVQARSQAMGPPGLRPGSAMRPLTALRPTTAMRPTTARPMTALLGHDPAKEAKRREKKDREQAIERAAGTLARSDSLVIIDGADPDEDEEIDEVHAQMMMWNAFAFAWDEIIDDLRQADYVNDKEVSMLKFVRLDMGSRGHGLRPILLPTFFYAGQVRKVVDTGQVSTAQIMVLNELRVLVVWLGCQVGLLSGKHAHVITSAPFVRGNINVKHALLRKKMLTHGLKLVDQLEQICERREVPFDMKEIADNLHHLWVSLEGECFAIHKAAERKRATAEDVELASIMFEVVSDMKQVISSDPEGLKAVMKTALLNNATADYKELLRVIRVIKRMLVTTEAEATPQSEESQRILGFFINSLGHPSLDKPPSIDKMWSWSIMTPLYEEDVLYALDAKALSKELGLKNKKMTDLLSETDDSISLMSYLKAMFPYEWSNFKERMKSLNPDVNLMDLSEHDFAPGCEMHEFKLELQMWASLRGQLLARTVHGMMLNEVSLRVLAKLEHPMPPNMTEVEYKRYIDQLVNCKFEYVVTPQTYGKNRASKDLRLRWLASSIDILMQKYPRLKVAFLDHAETDYGPLQFSVMARGRDLNDPAQLALLTATGIQEDENGVIEWYRVRLPLNKYSGRGVIIGEGKPENQNHAVIFAFGEGLQAIDMNQDNVLAETLKSRNLVQELLPSTKGVFHLFADDDEEVQITRKTIAAELLYVMRMRQAACVFTALVGFREWIFSDKAGALGRFAAATEYAFGTITQRTLTHPARIRLHYGHPDLFNKMFVMTRGGISKATRQLHLTEDVFCGCNHTLRGGRIRYKEYISCGKGRDMGFDSINGFNFKIAGGGGEWAVSRESSRLGARLDFFRLLMFYHSCIGFYINSWLTTQSAFWNIYALLVFNMAKASNMDEMLKRIYNVQQILQLGTLAMIPYIGQLILEMGVVKAIVTVFQQILTGSLFFYMFQQQTVASSFIADMTYGSAKYVGTGRGFNITALDFVKIYTLYARSHLYYAFELLSMLIAMYVVRGCKECNYGSLTWSGWLLAFVLIFAPLWFNPFSFDIAKVKVNYLAWQRWMHGDVDPGTGTNWYTWNSGMLEKMRNDNGNNTDNWVNIAFVGVGCLPYILLTVCAASRLRIVAPSAAKVLHSQIIVFLIATISIWIFVHVSIQVKTYFTELADHKPYRIYRYMVTICMVVFLILWLALVSRWYDGNGFTTICIILYANFQLLVAYHKFVTVAFSQNNSMRAFVDSFYYTVDEVIGYTLFLLIAFLSFLGVVGALQMKILFNDAFAQTAGHARIARAMKDNKVGFDMRGKPVGKSGGGGKPFGAGGAGVSGAAGGLQARSLVTSEHKYM</sequence>
<dbReference type="Proteomes" id="UP000747399">
    <property type="component" value="Unassembled WGS sequence"/>
</dbReference>
<feature type="compositionally biased region" description="Gly residues" evidence="10">
    <location>
        <begin position="1396"/>
        <end position="1405"/>
    </location>
</feature>
<feature type="region of interest" description="Disordered" evidence="10">
    <location>
        <begin position="1187"/>
        <end position="1215"/>
    </location>
</feature>
<dbReference type="PANTHER" id="PTHR12741">
    <property type="entry name" value="LYST-INTERACTING PROTEIN LIP5 DOPAMINE RESPONSIVE PROTEIN DRG-1"/>
    <property type="match status" value="1"/>
</dbReference>
<feature type="transmembrane region" description="Helical" evidence="11">
    <location>
        <begin position="3185"/>
        <end position="3202"/>
    </location>
</feature>
<evidence type="ECO:0000256" key="3">
    <source>
        <dbReference type="ARBA" id="ARBA00012589"/>
    </source>
</evidence>
<evidence type="ECO:0000256" key="7">
    <source>
        <dbReference type="ARBA" id="ARBA00022989"/>
    </source>
</evidence>
<feature type="transmembrane region" description="Helical" evidence="11">
    <location>
        <begin position="3447"/>
        <end position="3467"/>
    </location>
</feature>
<feature type="compositionally biased region" description="Gly residues" evidence="10">
    <location>
        <begin position="1682"/>
        <end position="1713"/>
    </location>
</feature>
<feature type="compositionally biased region" description="Polar residues" evidence="10">
    <location>
        <begin position="35"/>
        <end position="48"/>
    </location>
</feature>
<keyword evidence="4" id="KW-0328">Glycosyltransferase</keyword>
<feature type="compositionally biased region" description="Low complexity" evidence="10">
    <location>
        <begin position="1198"/>
        <end position="1209"/>
    </location>
</feature>
<feature type="transmembrane region" description="Helical" evidence="11">
    <location>
        <begin position="3301"/>
        <end position="3318"/>
    </location>
</feature>
<feature type="region of interest" description="Disordered" evidence="10">
    <location>
        <begin position="1344"/>
        <end position="1363"/>
    </location>
</feature>
<feature type="compositionally biased region" description="Gly residues" evidence="10">
    <location>
        <begin position="1033"/>
        <end position="1044"/>
    </location>
</feature>
<feature type="transmembrane region" description="Helical" evidence="11">
    <location>
        <begin position="819"/>
        <end position="842"/>
    </location>
</feature>
<dbReference type="GO" id="GO:0000148">
    <property type="term" value="C:1,3-beta-D-glucan synthase complex"/>
    <property type="evidence" value="ECO:0007669"/>
    <property type="project" value="InterPro"/>
</dbReference>
<feature type="compositionally biased region" description="Polar residues" evidence="10">
    <location>
        <begin position="2125"/>
        <end position="2136"/>
    </location>
</feature>
<comment type="catalytic activity">
    <reaction evidence="9">
        <text>[(1-&gt;3)-beta-D-glucosyl](n) + UDP-alpha-D-glucose = [(1-&gt;3)-beta-D-glucosyl](n+1) + UDP + H(+)</text>
        <dbReference type="Rhea" id="RHEA:21476"/>
        <dbReference type="Rhea" id="RHEA-COMP:11146"/>
        <dbReference type="Rhea" id="RHEA-COMP:14303"/>
        <dbReference type="ChEBI" id="CHEBI:15378"/>
        <dbReference type="ChEBI" id="CHEBI:37671"/>
        <dbReference type="ChEBI" id="CHEBI:58223"/>
        <dbReference type="ChEBI" id="CHEBI:58885"/>
        <dbReference type="EC" id="2.4.1.34"/>
    </reaction>
</comment>
<feature type="compositionally biased region" description="Low complexity" evidence="10">
    <location>
        <begin position="1608"/>
        <end position="1627"/>
    </location>
</feature>
<keyword evidence="6 11" id="KW-0812">Transmembrane</keyword>
<dbReference type="Pfam" id="PF14288">
    <property type="entry name" value="FKS1_dom1"/>
    <property type="match status" value="1"/>
</dbReference>
<keyword evidence="14" id="KW-1185">Reference proteome</keyword>
<feature type="transmembrane region" description="Helical" evidence="11">
    <location>
        <begin position="3407"/>
        <end position="3427"/>
    </location>
</feature>
<feature type="transmembrane region" description="Helical" evidence="11">
    <location>
        <begin position="722"/>
        <end position="744"/>
    </location>
</feature>
<accession>A0A8J4AZM3</accession>
<gene>
    <name evidence="13" type="ORF">Vafri_7172</name>
</gene>
<feature type="region of interest" description="Disordered" evidence="10">
    <location>
        <begin position="2166"/>
        <end position="2235"/>
    </location>
</feature>
<feature type="domain" description="1,3-beta-glucan synthase component FKS1-like" evidence="12">
    <location>
        <begin position="364"/>
        <end position="527"/>
    </location>
</feature>
<protein>
    <recommendedName>
        <fullName evidence="3">1,3-beta-glucan synthase</fullName>
        <ecNumber evidence="3">2.4.1.34</ecNumber>
    </recommendedName>
</protein>
<feature type="region of interest" description="Disordered" evidence="10">
    <location>
        <begin position="1"/>
        <end position="48"/>
    </location>
</feature>
<feature type="compositionally biased region" description="Gly residues" evidence="10">
    <location>
        <begin position="1015"/>
        <end position="1024"/>
    </location>
</feature>
<evidence type="ECO:0000256" key="10">
    <source>
        <dbReference type="SAM" id="MobiDB-lite"/>
    </source>
</evidence>
<comment type="similarity">
    <text evidence="2">Belongs to the glycosyltransferase 48 family.</text>
</comment>
<feature type="transmembrane region" description="Helical" evidence="11">
    <location>
        <begin position="3521"/>
        <end position="3542"/>
    </location>
</feature>
<feature type="region of interest" description="Disordered" evidence="10">
    <location>
        <begin position="1950"/>
        <end position="1976"/>
    </location>
</feature>
<evidence type="ECO:0000256" key="1">
    <source>
        <dbReference type="ARBA" id="ARBA00004141"/>
    </source>
</evidence>
<feature type="compositionally biased region" description="Acidic residues" evidence="10">
    <location>
        <begin position="2173"/>
        <end position="2183"/>
    </location>
</feature>
<feature type="transmembrane region" description="Helical" evidence="11">
    <location>
        <begin position="3479"/>
        <end position="3501"/>
    </location>
</feature>
<dbReference type="GO" id="GO:0008360">
    <property type="term" value="P:regulation of cell shape"/>
    <property type="evidence" value="ECO:0007669"/>
    <property type="project" value="UniProtKB-KW"/>
</dbReference>
<dbReference type="GO" id="GO:0006075">
    <property type="term" value="P:(1-&gt;3)-beta-D-glucan biosynthetic process"/>
    <property type="evidence" value="ECO:0007669"/>
    <property type="project" value="InterPro"/>
</dbReference>
<comment type="subcellular location">
    <subcellularLocation>
        <location evidence="1">Membrane</location>
        <topology evidence="1">Multi-pass membrane protein</topology>
    </subcellularLocation>
</comment>
<feature type="compositionally biased region" description="Gly residues" evidence="10">
    <location>
        <begin position="2258"/>
        <end position="2269"/>
    </location>
</feature>
<feature type="compositionally biased region" description="Gly residues" evidence="10">
    <location>
        <begin position="1649"/>
        <end position="1658"/>
    </location>
</feature>
<evidence type="ECO:0000256" key="2">
    <source>
        <dbReference type="ARBA" id="ARBA00009040"/>
    </source>
</evidence>
<dbReference type="GO" id="GO:0005886">
    <property type="term" value="C:plasma membrane"/>
    <property type="evidence" value="ECO:0007669"/>
    <property type="project" value="TreeGrafter"/>
</dbReference>
<feature type="compositionally biased region" description="Polar residues" evidence="10">
    <location>
        <begin position="1480"/>
        <end position="1501"/>
    </location>
</feature>
<evidence type="ECO:0000259" key="12">
    <source>
        <dbReference type="SMART" id="SM01205"/>
    </source>
</evidence>
<feature type="transmembrane region" description="Helical" evidence="11">
    <location>
        <begin position="3373"/>
        <end position="3395"/>
    </location>
</feature>
<evidence type="ECO:0000256" key="5">
    <source>
        <dbReference type="ARBA" id="ARBA00022679"/>
    </source>
</evidence>
<keyword evidence="5" id="KW-0808">Transferase</keyword>
<feature type="compositionally biased region" description="Gly residues" evidence="10">
    <location>
        <begin position="2193"/>
        <end position="2227"/>
    </location>
</feature>
<evidence type="ECO:0000256" key="6">
    <source>
        <dbReference type="ARBA" id="ARBA00022692"/>
    </source>
</evidence>
<evidence type="ECO:0000313" key="14">
    <source>
        <dbReference type="Proteomes" id="UP000747399"/>
    </source>
</evidence>
<keyword evidence="8 11" id="KW-0472">Membrane</keyword>
<feature type="region of interest" description="Disordered" evidence="10">
    <location>
        <begin position="2057"/>
        <end position="2146"/>
    </location>
</feature>
<organism evidence="13 14">
    <name type="scientific">Volvox africanus</name>
    <dbReference type="NCBI Taxonomy" id="51714"/>
    <lineage>
        <taxon>Eukaryota</taxon>
        <taxon>Viridiplantae</taxon>
        <taxon>Chlorophyta</taxon>
        <taxon>core chlorophytes</taxon>
        <taxon>Chlorophyceae</taxon>
        <taxon>CS clade</taxon>
        <taxon>Chlamydomonadales</taxon>
        <taxon>Volvocaceae</taxon>
        <taxon>Volvox</taxon>
    </lineage>
</organism>
<feature type="region of interest" description="Disordered" evidence="10">
    <location>
        <begin position="1396"/>
        <end position="1415"/>
    </location>
</feature>
<feature type="region of interest" description="Disordered" evidence="10">
    <location>
        <begin position="1445"/>
        <end position="1733"/>
    </location>
</feature>
<proteinExistence type="inferred from homology"/>
<evidence type="ECO:0000256" key="8">
    <source>
        <dbReference type="ARBA" id="ARBA00023136"/>
    </source>
</evidence>
<evidence type="ECO:0000256" key="9">
    <source>
        <dbReference type="ARBA" id="ARBA00047777"/>
    </source>
</evidence>